<keyword evidence="1" id="KW-0472">Membrane</keyword>
<keyword evidence="1" id="KW-0812">Transmembrane</keyword>
<evidence type="ECO:0000256" key="1">
    <source>
        <dbReference type="SAM" id="Phobius"/>
    </source>
</evidence>
<dbReference type="Pfam" id="PF10710">
    <property type="entry name" value="DUF2512"/>
    <property type="match status" value="1"/>
</dbReference>
<protein>
    <recommendedName>
        <fullName evidence="4">DUF2512 family protein</fullName>
    </recommendedName>
</protein>
<evidence type="ECO:0000313" key="2">
    <source>
        <dbReference type="EMBL" id="GGH85482.1"/>
    </source>
</evidence>
<dbReference type="Proteomes" id="UP000605427">
    <property type="component" value="Unassembled WGS sequence"/>
</dbReference>
<dbReference type="EMBL" id="BMDD01000006">
    <property type="protein sequence ID" value="GGH85482.1"/>
    <property type="molecule type" value="Genomic_DNA"/>
</dbReference>
<gene>
    <name evidence="2" type="ORF">GCM10007362_43000</name>
</gene>
<evidence type="ECO:0008006" key="4">
    <source>
        <dbReference type="Google" id="ProtNLM"/>
    </source>
</evidence>
<evidence type="ECO:0000313" key="3">
    <source>
        <dbReference type="Proteomes" id="UP000605427"/>
    </source>
</evidence>
<reference evidence="3" key="1">
    <citation type="journal article" date="2019" name="Int. J. Syst. Evol. Microbiol.">
        <title>The Global Catalogue of Microorganisms (GCM) 10K type strain sequencing project: providing services to taxonomists for standard genome sequencing and annotation.</title>
        <authorList>
            <consortium name="The Broad Institute Genomics Platform"/>
            <consortium name="The Broad Institute Genome Sequencing Center for Infectious Disease"/>
            <person name="Wu L."/>
            <person name="Ma J."/>
        </authorList>
    </citation>
    <scope>NUCLEOTIDE SEQUENCE [LARGE SCALE GENOMIC DNA]</scope>
    <source>
        <strain evidence="3">CCM 8702</strain>
    </source>
</reference>
<accession>A0ABQ2A5V6</accession>
<proteinExistence type="predicted"/>
<dbReference type="RefSeq" id="WP_172246856.1">
    <property type="nucleotide sequence ID" value="NZ_BMDD01000006.1"/>
</dbReference>
<keyword evidence="1" id="KW-1133">Transmembrane helix</keyword>
<feature type="transmembrane region" description="Helical" evidence="1">
    <location>
        <begin position="12"/>
        <end position="43"/>
    </location>
</feature>
<sequence length="125" mass="13544">MIKLVVKMLANAVVVVGLTMWFGDASFLSALLVALFLGAVAYVLGDMTILPAAGNTAATVGDAALTYLVLWGASSMLGWNISYFDIFVIAFIVGIFEFFFHIWLLQDGIPGRKDNNGHARFPAQR</sequence>
<feature type="transmembrane region" description="Helical" evidence="1">
    <location>
        <begin position="49"/>
        <end position="71"/>
    </location>
</feature>
<comment type="caution">
    <text evidence="2">The sequence shown here is derived from an EMBL/GenBank/DDBJ whole genome shotgun (WGS) entry which is preliminary data.</text>
</comment>
<keyword evidence="3" id="KW-1185">Reference proteome</keyword>
<organism evidence="2 3">
    <name type="scientific">Saccharibacillus endophyticus</name>
    <dbReference type="NCBI Taxonomy" id="2060666"/>
    <lineage>
        <taxon>Bacteria</taxon>
        <taxon>Bacillati</taxon>
        <taxon>Bacillota</taxon>
        <taxon>Bacilli</taxon>
        <taxon>Bacillales</taxon>
        <taxon>Paenibacillaceae</taxon>
        <taxon>Saccharibacillus</taxon>
    </lineage>
</organism>
<name>A0ABQ2A5V6_9BACL</name>
<dbReference type="InterPro" id="IPR019649">
    <property type="entry name" value="DUF2512"/>
</dbReference>
<feature type="transmembrane region" description="Helical" evidence="1">
    <location>
        <begin position="83"/>
        <end position="104"/>
    </location>
</feature>